<dbReference type="EMBL" id="JASGBQ010000031">
    <property type="protein sequence ID" value="MDI9243333.1"/>
    <property type="molecule type" value="Genomic_DNA"/>
</dbReference>
<dbReference type="InterPro" id="IPR027417">
    <property type="entry name" value="P-loop_NTPase"/>
</dbReference>
<dbReference type="InterPro" id="IPR011704">
    <property type="entry name" value="ATPase_dyneun-rel_AAA"/>
</dbReference>
<dbReference type="GO" id="GO:0016887">
    <property type="term" value="F:ATP hydrolysis activity"/>
    <property type="evidence" value="ECO:0007669"/>
    <property type="project" value="InterPro"/>
</dbReference>
<dbReference type="PANTHER" id="PTHR37291">
    <property type="entry name" value="5-METHYLCYTOSINE-SPECIFIC RESTRICTION ENZYME B"/>
    <property type="match status" value="1"/>
</dbReference>
<feature type="domain" description="EVE" evidence="1">
    <location>
        <begin position="525"/>
        <end position="648"/>
    </location>
</feature>
<evidence type="ECO:0000259" key="2">
    <source>
        <dbReference type="Pfam" id="PF07728"/>
    </source>
</evidence>
<dbReference type="InterPro" id="IPR015947">
    <property type="entry name" value="PUA-like_sf"/>
</dbReference>
<dbReference type="PANTHER" id="PTHR37291:SF1">
    <property type="entry name" value="TYPE IV METHYL-DIRECTED RESTRICTION ENZYME ECOKMCRB SUBUNIT"/>
    <property type="match status" value="1"/>
</dbReference>
<feature type="domain" description="ATPase dynein-related AAA" evidence="2">
    <location>
        <begin position="694"/>
        <end position="843"/>
    </location>
</feature>
<name>A0AAP4BDQ4_9FIRM</name>
<dbReference type="Gene3D" id="3.40.50.300">
    <property type="entry name" value="P-loop containing nucleotide triphosphate hydrolases"/>
    <property type="match status" value="1"/>
</dbReference>
<dbReference type="Proteomes" id="UP001300383">
    <property type="component" value="Unassembled WGS sequence"/>
</dbReference>
<accession>A0AAP4BDQ4</accession>
<comment type="caution">
    <text evidence="3">The sequence shown here is derived from an EMBL/GenBank/DDBJ whole genome shotgun (WGS) entry which is preliminary data.</text>
</comment>
<proteinExistence type="predicted"/>
<dbReference type="SUPFAM" id="SSF52540">
    <property type="entry name" value="P-loop containing nucleoside triphosphate hydrolases"/>
    <property type="match status" value="1"/>
</dbReference>
<dbReference type="RefSeq" id="WP_283231758.1">
    <property type="nucleotide sequence ID" value="NZ_JASGBQ010000031.1"/>
</dbReference>
<dbReference type="InterPro" id="IPR002740">
    <property type="entry name" value="EVE_domain"/>
</dbReference>
<dbReference type="Pfam" id="PF01878">
    <property type="entry name" value="EVE"/>
    <property type="match status" value="1"/>
</dbReference>
<keyword evidence="4" id="KW-1185">Reference proteome</keyword>
<dbReference type="GO" id="GO:0005524">
    <property type="term" value="F:ATP binding"/>
    <property type="evidence" value="ECO:0007669"/>
    <property type="project" value="InterPro"/>
</dbReference>
<dbReference type="Gene3D" id="3.10.590.10">
    <property type="entry name" value="ph1033 like domains"/>
    <property type="match status" value="1"/>
</dbReference>
<sequence>MIDLEKMNPILEGYKAYFPSHWDDEKYKWEAIKHFQDHWNIDAENFGEMFKQATDKTFNLLASGYAYPRGMITNFAKADDEATRAMFRNLFDESQDLAARVDAFQTAAEEMRSKYDDGTWRNHYQNTNAISTYLWLRYPDKYYIYKYELFRAAARELSSDYMPKKNGSVETLIGGFQMYDEICEAIKADSEIVELFKNGITASCYPDPELKTATIDVGFYLARFYLSAQNAEKDENEWFPKTEDYTPELGVEDWIELLNDSSVFTGSSLKIVKRLKDYGGAATCKQLSVKYGENPNFYNNGSQSLAKRIAEKTGCPVMIRDTENSRWWPVLYVGKEADSSTDGVYIWKLRDELSEALEKVDLSDIPLYVDDIPAIWKISHGSISERNRSIFEDRKVAVVHSTTKAKAVSKVSQGESFMDSIKKGDYFYLCYGNSIRILGQFTTDKPVLNPEMEDGWYERSYRVIAESKDTSAYKGVQKWWSPNDNSTCIRVDNDDQKLFEEAILVPYFDMTINKLFGDADQKQGYWWLTANPKIWSFADLKVGEEQSYTLYNENGHKRRIFQNFLDAKVGDIVIGYEANPVKKVVALAKITQANDGKSIYFEKTEGLTSPIEYLDLKACPELEKMEFFVQPNGSLFKLTKGEFDFIMDIIRDDNPLKQADASIQKYTKEDFLNKVYMTEERYDVLEALLRNKKNLILQGAPGVGKTFTAKKLAYAMMGAVDDSRIEMVQFHQNYSYEDFIMGYRPDGADFKLTDGIFYRFCQTAANHPDKEFFFIIDEINRGNMSKIFGELLMLIEKDYRGTKATLAYSGMPFSVPENLYIIGMMNTADRSLAMIDYALRRRFSFFEIEPGFNSEGFTKYQNGFANETFNALIDQIKALNKEITDDKSLGRGFQIGHSYFCGREEAGCTDEWMRSVVEFDILPMLGEYWFDEPDKLSRWEKNLRGVFDD</sequence>
<organism evidence="3 4">
    <name type="scientific">Fusibacillus kribbianus</name>
    <dbReference type="NCBI Taxonomy" id="3044208"/>
    <lineage>
        <taxon>Bacteria</taxon>
        <taxon>Bacillati</taxon>
        <taxon>Bacillota</taxon>
        <taxon>Clostridia</taxon>
        <taxon>Lachnospirales</taxon>
        <taxon>Lachnospiraceae</taxon>
        <taxon>Fusibacillus</taxon>
    </lineage>
</organism>
<dbReference type="AlphaFoldDB" id="A0AAP4BDQ4"/>
<dbReference type="Pfam" id="PF07728">
    <property type="entry name" value="AAA_5"/>
    <property type="match status" value="1"/>
</dbReference>
<evidence type="ECO:0000313" key="4">
    <source>
        <dbReference type="Proteomes" id="UP001300383"/>
    </source>
</evidence>
<dbReference type="InterPro" id="IPR052934">
    <property type="entry name" value="Methyl-DNA_Rec/Restrict_Enz"/>
</dbReference>
<dbReference type="SUPFAM" id="SSF88697">
    <property type="entry name" value="PUA domain-like"/>
    <property type="match status" value="1"/>
</dbReference>
<dbReference type="CDD" id="cd00009">
    <property type="entry name" value="AAA"/>
    <property type="match status" value="1"/>
</dbReference>
<gene>
    <name evidence="3" type="ORF">QJ036_12835</name>
</gene>
<evidence type="ECO:0000313" key="3">
    <source>
        <dbReference type="EMBL" id="MDI9243333.1"/>
    </source>
</evidence>
<protein>
    <submittedName>
        <fullName evidence="3">AAA family ATPase</fullName>
    </submittedName>
</protein>
<reference evidence="3 4" key="1">
    <citation type="submission" date="2023-05" db="EMBL/GenBank/DDBJ databases">
        <title>[ruminococcus] sp. nov., isolated from a pig farm feces dump.</title>
        <authorList>
            <person name="Chang Y.-H."/>
        </authorList>
    </citation>
    <scope>NUCLEOTIDE SEQUENCE [LARGE SCALE GENOMIC DNA]</scope>
    <source>
        <strain evidence="3 4">YH-rum2234</strain>
    </source>
</reference>
<evidence type="ECO:0000259" key="1">
    <source>
        <dbReference type="Pfam" id="PF01878"/>
    </source>
</evidence>